<keyword evidence="3" id="KW-0808">Transferase</keyword>
<dbReference type="EMBL" id="CAMXCT020006614">
    <property type="protein sequence ID" value="CAL1170374.1"/>
    <property type="molecule type" value="Genomic_DNA"/>
</dbReference>
<sequence>MNAEASTPIFRGLLQSASPKLRPQWRRAAAFLCAEKLRWTPLAAELESTLAHQTQRLTELLAKQGRDVPPDFLLPFPLLCDVQRQPMEGMLSQSHAALHSATPGLCIADERSLDALVPVTPTGCSCRAQPIPCFSPGRRASASRGSFRRARRALVAAFDLQIPLDEQYRTWGWHDAPLDFLQNFDLSLTSGDPPERVLLLPPAHLARYPLTPRTRQRWWPSEGGRLVAPWSDSPGGSAMDRATSGVAK</sequence>
<organism evidence="2">
    <name type="scientific">Cladocopium goreaui</name>
    <dbReference type="NCBI Taxonomy" id="2562237"/>
    <lineage>
        <taxon>Eukaryota</taxon>
        <taxon>Sar</taxon>
        <taxon>Alveolata</taxon>
        <taxon>Dinophyceae</taxon>
        <taxon>Suessiales</taxon>
        <taxon>Symbiodiniaceae</taxon>
        <taxon>Cladocopium</taxon>
    </lineage>
</organism>
<dbReference type="EMBL" id="CAMXCT030006614">
    <property type="protein sequence ID" value="CAL4804311.1"/>
    <property type="molecule type" value="Genomic_DNA"/>
</dbReference>
<gene>
    <name evidence="2" type="ORF">C1SCF055_LOCUS41677</name>
</gene>
<reference evidence="3 4" key="2">
    <citation type="submission" date="2024-05" db="EMBL/GenBank/DDBJ databases">
        <authorList>
            <person name="Chen Y."/>
            <person name="Shah S."/>
            <person name="Dougan E. K."/>
            <person name="Thang M."/>
            <person name="Chan C."/>
        </authorList>
    </citation>
    <scope>NUCLEOTIDE SEQUENCE [LARGE SCALE GENOMIC DNA]</scope>
</reference>
<comment type="caution">
    <text evidence="2">The sequence shown here is derived from an EMBL/GenBank/DDBJ whole genome shotgun (WGS) entry which is preliminary data.</text>
</comment>
<evidence type="ECO:0000313" key="2">
    <source>
        <dbReference type="EMBL" id="CAI4016999.1"/>
    </source>
</evidence>
<evidence type="ECO:0000313" key="3">
    <source>
        <dbReference type="EMBL" id="CAL4804311.1"/>
    </source>
</evidence>
<dbReference type="Proteomes" id="UP001152797">
    <property type="component" value="Unassembled WGS sequence"/>
</dbReference>
<accession>A0A9P1DWC8</accession>
<reference evidence="2" key="1">
    <citation type="submission" date="2022-10" db="EMBL/GenBank/DDBJ databases">
        <authorList>
            <person name="Chen Y."/>
            <person name="Dougan E. K."/>
            <person name="Chan C."/>
            <person name="Rhodes N."/>
            <person name="Thang M."/>
        </authorList>
    </citation>
    <scope>NUCLEOTIDE SEQUENCE</scope>
</reference>
<dbReference type="GO" id="GO:0016740">
    <property type="term" value="F:transferase activity"/>
    <property type="evidence" value="ECO:0007669"/>
    <property type="project" value="UniProtKB-KW"/>
</dbReference>
<protein>
    <submittedName>
        <fullName evidence="3">Nucleotide-diphospho-sugar transferase domain-containing protein</fullName>
    </submittedName>
</protein>
<evidence type="ECO:0000256" key="1">
    <source>
        <dbReference type="SAM" id="MobiDB-lite"/>
    </source>
</evidence>
<dbReference type="AlphaFoldDB" id="A0A9P1DWC8"/>
<keyword evidence="4" id="KW-1185">Reference proteome</keyword>
<proteinExistence type="predicted"/>
<feature type="region of interest" description="Disordered" evidence="1">
    <location>
        <begin position="229"/>
        <end position="248"/>
    </location>
</feature>
<evidence type="ECO:0000313" key="4">
    <source>
        <dbReference type="Proteomes" id="UP001152797"/>
    </source>
</evidence>
<dbReference type="EMBL" id="CAMXCT010006614">
    <property type="protein sequence ID" value="CAI4016999.1"/>
    <property type="molecule type" value="Genomic_DNA"/>
</dbReference>
<name>A0A9P1DWC8_9DINO</name>